<feature type="transmembrane region" description="Helical" evidence="1">
    <location>
        <begin position="99"/>
        <end position="116"/>
    </location>
</feature>
<keyword evidence="1" id="KW-1133">Transmembrane helix</keyword>
<feature type="transmembrane region" description="Helical" evidence="1">
    <location>
        <begin position="44"/>
        <end position="61"/>
    </location>
</feature>
<comment type="caution">
    <text evidence="2">The sequence shown here is derived from an EMBL/GenBank/DDBJ whole genome shotgun (WGS) entry which is preliminary data.</text>
</comment>
<name>A0A557R0F8_9RHOO</name>
<organism evidence="2 3">
    <name type="scientific">Denitromonas halophila</name>
    <dbReference type="NCBI Taxonomy" id="1629404"/>
    <lineage>
        <taxon>Bacteria</taxon>
        <taxon>Pseudomonadati</taxon>
        <taxon>Pseudomonadota</taxon>
        <taxon>Betaproteobacteria</taxon>
        <taxon>Rhodocyclales</taxon>
        <taxon>Zoogloeaceae</taxon>
        <taxon>Denitromonas</taxon>
    </lineage>
</organism>
<evidence type="ECO:0000313" key="2">
    <source>
        <dbReference type="EMBL" id="TVO58606.1"/>
    </source>
</evidence>
<evidence type="ECO:0000313" key="3">
    <source>
        <dbReference type="Proteomes" id="UP000319502"/>
    </source>
</evidence>
<dbReference type="Proteomes" id="UP000319502">
    <property type="component" value="Unassembled WGS sequence"/>
</dbReference>
<evidence type="ECO:0000256" key="1">
    <source>
        <dbReference type="SAM" id="Phobius"/>
    </source>
</evidence>
<dbReference type="AlphaFoldDB" id="A0A557R0F8"/>
<reference evidence="2 3" key="1">
    <citation type="submission" date="2019-07" db="EMBL/GenBank/DDBJ databases">
        <title>The pathways for chlorine oxyanion respiration interact through the shared metabolite chlorate.</title>
        <authorList>
            <person name="Barnum T.P."/>
            <person name="Cheng Y."/>
            <person name="Hill K.A."/>
            <person name="Lucas L.N."/>
            <person name="Carlson H.K."/>
            <person name="Coates J.D."/>
        </authorList>
    </citation>
    <scope>NUCLEOTIDE SEQUENCE [LARGE SCALE GENOMIC DNA]</scope>
    <source>
        <strain evidence="2 3">SFB-3</strain>
    </source>
</reference>
<keyword evidence="3" id="KW-1185">Reference proteome</keyword>
<keyword evidence="1" id="KW-0472">Membrane</keyword>
<feature type="transmembrane region" description="Helical" evidence="1">
    <location>
        <begin position="68"/>
        <end position="87"/>
    </location>
</feature>
<dbReference type="RefSeq" id="WP_144308141.1">
    <property type="nucleotide sequence ID" value="NZ_VMNK01000003.1"/>
</dbReference>
<sequence length="125" mass="13767">MLNARFFLAIAIALVYLLAVPGTSLFRAAVSGDALTLRVSFGTPMLWLTTAVIVLIIFGVWKRFAWAWWLGVAAAGFQLVRMGLWVSQHYSLSRLPGEGTLLVLGLLVSFLVLMLLPGTRMACRR</sequence>
<keyword evidence="1" id="KW-0812">Transmembrane</keyword>
<dbReference type="EMBL" id="VMNK01000003">
    <property type="protein sequence ID" value="TVO58606.1"/>
    <property type="molecule type" value="Genomic_DNA"/>
</dbReference>
<accession>A0A557R0F8</accession>
<proteinExistence type="predicted"/>
<protein>
    <submittedName>
        <fullName evidence="2">Uncharacterized protein</fullName>
    </submittedName>
</protein>
<gene>
    <name evidence="2" type="ORF">FHP91_02770</name>
</gene>